<dbReference type="InterPro" id="IPR049489">
    <property type="entry name" value="FabD-like_helical_ins"/>
</dbReference>
<keyword evidence="3" id="KW-1185">Reference proteome</keyword>
<gene>
    <name evidence="2" type="ORF">GCM10022380_03750</name>
</gene>
<reference evidence="3" key="1">
    <citation type="journal article" date="2019" name="Int. J. Syst. Evol. Microbiol.">
        <title>The Global Catalogue of Microorganisms (GCM) 10K type strain sequencing project: providing services to taxonomists for standard genome sequencing and annotation.</title>
        <authorList>
            <consortium name="The Broad Institute Genomics Platform"/>
            <consortium name="The Broad Institute Genome Sequencing Center for Infectious Disease"/>
            <person name="Wu L."/>
            <person name="Ma J."/>
        </authorList>
    </citation>
    <scope>NUCLEOTIDE SEQUENCE [LARGE SCALE GENOMIC DNA]</scope>
    <source>
        <strain evidence="3">JCM 17017</strain>
    </source>
</reference>
<name>A0ABP7HBX8_9PSEU</name>
<protein>
    <submittedName>
        <fullName evidence="2">PfaD family polyunsaturated fatty acid/polyketide biosynthesis protein</fullName>
    </submittedName>
</protein>
<sequence length="517" mass="54941">MVTATAALARDEDAIHRTLLELGRPVFVVRDSQGVALTTDETAARAAQVLAVAPALRPETLGDAAFRTAHGVTHAYHAGAMANGIASAALVTALANAGFLASYGAAGVVPAKVDAALTQIRRDAPGKPFACNVIHSPSEPALERATVDACLRHAVTCVEASAFLDLTPEIVRYRLTGLTPDGRARHRIIAKVSRAEVAERFLRPAPEPLVRALLDAGEITAEQAAAARRVPVADDITAEADSGGHTDRRPLMVLLPELIALRDRIQRELGYATPVRVGAAGGIGTPAAAAAAFALGAAYVVTGSINQATVEADQSDTTKRLLAAAGVADCEMAPSADMFEMGVDVQVLKRGTMFPGRAKKLYDIYRTFDGVENLPADVRAELEERIIRRPLADVWQDCVRFFTERDPGQIARAEGNPKRRMALIFRWYLGLSSGWSISGAPDRTADYQIWCGPAMGAFNDWVAGTYLAAPAHRHAAELATQLMRGAAFAARVHQLRLAGVRLPAASATYVPTPGRQS</sequence>
<evidence type="ECO:0000313" key="2">
    <source>
        <dbReference type="EMBL" id="GAA3790586.1"/>
    </source>
</evidence>
<dbReference type="EMBL" id="BAABCM010000001">
    <property type="protein sequence ID" value="GAA3790586.1"/>
    <property type="molecule type" value="Genomic_DNA"/>
</dbReference>
<dbReference type="PANTHER" id="PTHR32332">
    <property type="entry name" value="2-NITROPROPANE DIOXYGENASE"/>
    <property type="match status" value="1"/>
</dbReference>
<dbReference type="Proteomes" id="UP001501624">
    <property type="component" value="Unassembled WGS sequence"/>
</dbReference>
<dbReference type="InterPro" id="IPR014179">
    <property type="entry name" value="PfaD-like_TIM-barrel"/>
</dbReference>
<evidence type="ECO:0000313" key="3">
    <source>
        <dbReference type="Proteomes" id="UP001501624"/>
    </source>
</evidence>
<dbReference type="SUPFAM" id="SSF51412">
    <property type="entry name" value="Inosine monophosphate dehydrogenase (IMPDH)"/>
    <property type="match status" value="1"/>
</dbReference>
<feature type="domain" description="[Acyl-carrier-protein] S-malonyltransferase-like inserted helical" evidence="1">
    <location>
        <begin position="368"/>
        <end position="447"/>
    </location>
</feature>
<accession>A0ABP7HBX8</accession>
<comment type="caution">
    <text evidence="2">The sequence shown here is derived from an EMBL/GenBank/DDBJ whole genome shotgun (WGS) entry which is preliminary data.</text>
</comment>
<dbReference type="PANTHER" id="PTHR32332:SF20">
    <property type="entry name" value="2-NITROPROPANE DIOXYGENASE-LIKE PROTEIN"/>
    <property type="match status" value="1"/>
</dbReference>
<dbReference type="RefSeq" id="WP_237336775.1">
    <property type="nucleotide sequence ID" value="NZ_BAABCM010000001.1"/>
</dbReference>
<dbReference type="Pfam" id="PF21607">
    <property type="entry name" value="FabD_helical_ins"/>
    <property type="match status" value="1"/>
</dbReference>
<dbReference type="Pfam" id="PF03060">
    <property type="entry name" value="NMO"/>
    <property type="match status" value="1"/>
</dbReference>
<dbReference type="InterPro" id="IPR013785">
    <property type="entry name" value="Aldolase_TIM"/>
</dbReference>
<organism evidence="2 3">
    <name type="scientific">Amycolatopsis tucumanensis</name>
    <dbReference type="NCBI Taxonomy" id="401106"/>
    <lineage>
        <taxon>Bacteria</taxon>
        <taxon>Bacillati</taxon>
        <taxon>Actinomycetota</taxon>
        <taxon>Actinomycetes</taxon>
        <taxon>Pseudonocardiales</taxon>
        <taxon>Pseudonocardiaceae</taxon>
        <taxon>Amycolatopsis</taxon>
    </lineage>
</organism>
<dbReference type="Gene3D" id="3.20.20.70">
    <property type="entry name" value="Aldolase class I"/>
    <property type="match status" value="1"/>
</dbReference>
<evidence type="ECO:0000259" key="1">
    <source>
        <dbReference type="Pfam" id="PF21607"/>
    </source>
</evidence>
<proteinExistence type="predicted"/>
<dbReference type="NCBIfam" id="TIGR02814">
    <property type="entry name" value="pfaD_fam"/>
    <property type="match status" value="1"/>
</dbReference>